<feature type="domain" description="HTH lysR-type" evidence="5">
    <location>
        <begin position="9"/>
        <end position="66"/>
    </location>
</feature>
<dbReference type="Pfam" id="PF03466">
    <property type="entry name" value="LysR_substrate"/>
    <property type="match status" value="1"/>
</dbReference>
<keyword evidence="4" id="KW-0804">Transcription</keyword>
<evidence type="ECO:0000313" key="6">
    <source>
        <dbReference type="EMBL" id="PXX18612.1"/>
    </source>
</evidence>
<proteinExistence type="inferred from homology"/>
<dbReference type="Gene3D" id="1.10.10.10">
    <property type="entry name" value="Winged helix-like DNA-binding domain superfamily/Winged helix DNA-binding domain"/>
    <property type="match status" value="1"/>
</dbReference>
<comment type="caution">
    <text evidence="6">The sequence shown here is derived from an EMBL/GenBank/DDBJ whole genome shotgun (WGS) entry which is preliminary data.</text>
</comment>
<comment type="similarity">
    <text evidence="1">Belongs to the LysR transcriptional regulatory family.</text>
</comment>
<dbReference type="InterPro" id="IPR000847">
    <property type="entry name" value="LysR_HTH_N"/>
</dbReference>
<dbReference type="InterPro" id="IPR050389">
    <property type="entry name" value="LysR-type_TF"/>
</dbReference>
<evidence type="ECO:0000256" key="3">
    <source>
        <dbReference type="ARBA" id="ARBA00023125"/>
    </source>
</evidence>
<dbReference type="Pfam" id="PF00126">
    <property type="entry name" value="HTH_1"/>
    <property type="match status" value="1"/>
</dbReference>
<dbReference type="SUPFAM" id="SSF46785">
    <property type="entry name" value="Winged helix' DNA-binding domain"/>
    <property type="match status" value="1"/>
</dbReference>
<dbReference type="EMBL" id="QJJV01000004">
    <property type="protein sequence ID" value="PXX18612.1"/>
    <property type="molecule type" value="Genomic_DNA"/>
</dbReference>
<evidence type="ECO:0000313" key="7">
    <source>
        <dbReference type="Proteomes" id="UP000247515"/>
    </source>
</evidence>
<name>A0ABX5MUC6_9BURK</name>
<keyword evidence="2" id="KW-0805">Transcription regulation</keyword>
<dbReference type="RefSeq" id="WP_110326731.1">
    <property type="nucleotide sequence ID" value="NZ_CAJMXX010000004.1"/>
</dbReference>
<evidence type="ECO:0000256" key="4">
    <source>
        <dbReference type="ARBA" id="ARBA00023163"/>
    </source>
</evidence>
<dbReference type="PROSITE" id="PS50931">
    <property type="entry name" value="HTH_LYSR"/>
    <property type="match status" value="1"/>
</dbReference>
<keyword evidence="3" id="KW-0238">DNA-binding</keyword>
<protein>
    <submittedName>
        <fullName evidence="6">LysR family transcriptional regulator</fullName>
    </submittedName>
</protein>
<dbReference type="Gene3D" id="3.40.190.10">
    <property type="entry name" value="Periplasmic binding protein-like II"/>
    <property type="match status" value="2"/>
</dbReference>
<keyword evidence="7" id="KW-1185">Reference proteome</keyword>
<dbReference type="SUPFAM" id="SSF53850">
    <property type="entry name" value="Periplasmic binding protein-like II"/>
    <property type="match status" value="1"/>
</dbReference>
<dbReference type="PANTHER" id="PTHR30118">
    <property type="entry name" value="HTH-TYPE TRANSCRIPTIONAL REGULATOR LEUO-RELATED"/>
    <property type="match status" value="1"/>
</dbReference>
<evidence type="ECO:0000259" key="5">
    <source>
        <dbReference type="PROSITE" id="PS50931"/>
    </source>
</evidence>
<dbReference type="InterPro" id="IPR005119">
    <property type="entry name" value="LysR_subst-bd"/>
</dbReference>
<accession>A0ABX5MUC6</accession>
<gene>
    <name evidence="6" type="ORF">C7400_104122</name>
</gene>
<reference evidence="6 7" key="1">
    <citation type="submission" date="2018-05" db="EMBL/GenBank/DDBJ databases">
        <title>Genomic Encyclopedia of Type Strains, Phase IV (KMG-V): Genome sequencing to study the core and pangenomes of soil and plant-associated prokaryotes.</title>
        <authorList>
            <person name="Whitman W."/>
        </authorList>
    </citation>
    <scope>NUCLEOTIDE SEQUENCE [LARGE SCALE GENOMIC DNA]</scope>
    <source>
        <strain evidence="6 7">SIr-6563</strain>
    </source>
</reference>
<dbReference type="InterPro" id="IPR036388">
    <property type="entry name" value="WH-like_DNA-bd_sf"/>
</dbReference>
<organism evidence="6 7">
    <name type="scientific">Paraburkholderia tropica</name>
    <dbReference type="NCBI Taxonomy" id="92647"/>
    <lineage>
        <taxon>Bacteria</taxon>
        <taxon>Pseudomonadati</taxon>
        <taxon>Pseudomonadota</taxon>
        <taxon>Betaproteobacteria</taxon>
        <taxon>Burkholderiales</taxon>
        <taxon>Burkholderiaceae</taxon>
        <taxon>Paraburkholderia</taxon>
    </lineage>
</organism>
<sequence length="314" mass="33000">MPASDISDVDLNLLKIFEALFEEGGASRAAIRLDMTQPAVSAALKRLRELYADRLFTPTGRGLAPTARARELKPLISEALDKCRQSLAIASPHATHFHGRAVAIGLSDDFELALGQPIMMHLARHAPGLRVIFRQTYSQIVSDSLANQEIDLAIAAGGFSARGLSHQALGQGDYACLLDAAASCPPGDRNTRESDGLTLDAFVARGHILVSSGGVVGIVDEALAAHGLKRNVIASTTHFAALPHLLAGTRAVATIPRHAARAIAALTGLRMVACPLALPGYPIELGWRASAMRDAAIVRVRDAVAACAPALLAP</sequence>
<dbReference type="InterPro" id="IPR036390">
    <property type="entry name" value="WH_DNA-bd_sf"/>
</dbReference>
<dbReference type="PANTHER" id="PTHR30118:SF15">
    <property type="entry name" value="TRANSCRIPTIONAL REGULATORY PROTEIN"/>
    <property type="match status" value="1"/>
</dbReference>
<evidence type="ECO:0000256" key="1">
    <source>
        <dbReference type="ARBA" id="ARBA00009437"/>
    </source>
</evidence>
<evidence type="ECO:0000256" key="2">
    <source>
        <dbReference type="ARBA" id="ARBA00023015"/>
    </source>
</evidence>
<dbReference type="Proteomes" id="UP000247515">
    <property type="component" value="Unassembled WGS sequence"/>
</dbReference>